<feature type="transmembrane region" description="Helical" evidence="1">
    <location>
        <begin position="7"/>
        <end position="27"/>
    </location>
</feature>
<dbReference type="Proteomes" id="UP001462640">
    <property type="component" value="Unassembled WGS sequence"/>
</dbReference>
<keyword evidence="1" id="KW-1133">Transmembrane helix</keyword>
<feature type="transmembrane region" description="Helical" evidence="1">
    <location>
        <begin position="57"/>
        <end position="76"/>
    </location>
</feature>
<dbReference type="RefSeq" id="WP_347609924.1">
    <property type="nucleotide sequence ID" value="NZ_JBDPZC010000005.1"/>
</dbReference>
<keyword evidence="3" id="KW-1185">Reference proteome</keyword>
<proteinExistence type="predicted"/>
<accession>A0ABV0GEH3</accession>
<dbReference type="EMBL" id="JBDPZC010000005">
    <property type="protein sequence ID" value="MEO3713460.1"/>
    <property type="molecule type" value="Genomic_DNA"/>
</dbReference>
<feature type="transmembrane region" description="Helical" evidence="1">
    <location>
        <begin position="82"/>
        <end position="104"/>
    </location>
</feature>
<reference evidence="2 3" key="1">
    <citation type="submission" date="2024-05" db="EMBL/GenBank/DDBJ databases">
        <title>Roseateles sp. 2.12 16S ribosomal RNA gene Genome sequencing and assembly.</title>
        <authorList>
            <person name="Woo H."/>
        </authorList>
    </citation>
    <scope>NUCLEOTIDE SEQUENCE [LARGE SCALE GENOMIC DNA]</scope>
    <source>
        <strain evidence="2 3">2.12</strain>
    </source>
</reference>
<evidence type="ECO:0000313" key="2">
    <source>
        <dbReference type="EMBL" id="MEO3713460.1"/>
    </source>
</evidence>
<feature type="transmembrane region" description="Helical" evidence="1">
    <location>
        <begin position="148"/>
        <end position="165"/>
    </location>
</feature>
<keyword evidence="1" id="KW-0472">Membrane</keyword>
<name>A0ABV0GEH3_9BURK</name>
<organism evidence="2 3">
    <name type="scientific">Roseateles flavus</name>
    <dbReference type="NCBI Taxonomy" id="3149041"/>
    <lineage>
        <taxon>Bacteria</taxon>
        <taxon>Pseudomonadati</taxon>
        <taxon>Pseudomonadota</taxon>
        <taxon>Betaproteobacteria</taxon>
        <taxon>Burkholderiales</taxon>
        <taxon>Sphaerotilaceae</taxon>
        <taxon>Roseateles</taxon>
    </lineage>
</organism>
<sequence>MRKLSRFLFLLEIVPLLVFVAIRALGLDMTQRILVAGSCALAALLLLRVLRVVYTPLFFATNVFFVFAASLLLSPFDGLSAFFLYLGEVGMFVTILLIGFVWLLSQDAGLFHPSTASGITHKRYSWLLLLVYAACLPIAWTFKGNENLAGALPFMMITVAEKVFYHLQLREIKRAA</sequence>
<feature type="transmembrane region" description="Helical" evidence="1">
    <location>
        <begin position="124"/>
        <end position="142"/>
    </location>
</feature>
<protein>
    <submittedName>
        <fullName evidence="2">Uncharacterized protein</fullName>
    </submittedName>
</protein>
<feature type="transmembrane region" description="Helical" evidence="1">
    <location>
        <begin position="33"/>
        <end position="50"/>
    </location>
</feature>
<evidence type="ECO:0000256" key="1">
    <source>
        <dbReference type="SAM" id="Phobius"/>
    </source>
</evidence>
<keyword evidence="1" id="KW-0812">Transmembrane</keyword>
<gene>
    <name evidence="2" type="ORF">ABDJ40_11860</name>
</gene>
<comment type="caution">
    <text evidence="2">The sequence shown here is derived from an EMBL/GenBank/DDBJ whole genome shotgun (WGS) entry which is preliminary data.</text>
</comment>
<evidence type="ECO:0000313" key="3">
    <source>
        <dbReference type="Proteomes" id="UP001462640"/>
    </source>
</evidence>